<dbReference type="PANTHER" id="PTHR30050:SF4">
    <property type="entry name" value="ATP-BINDING PROTEIN RV3427C IN INSERTION SEQUENCE-RELATED"/>
    <property type="match status" value="1"/>
</dbReference>
<organism evidence="2 3">
    <name type="scientific">Parablautia muri</name>
    <dbReference type="NCBI Taxonomy" id="2320879"/>
    <lineage>
        <taxon>Bacteria</taxon>
        <taxon>Bacillati</taxon>
        <taxon>Bacillota</taxon>
        <taxon>Clostridia</taxon>
        <taxon>Lachnospirales</taxon>
        <taxon>Lachnospiraceae</taxon>
        <taxon>Parablautia</taxon>
    </lineage>
</organism>
<keyword evidence="3" id="KW-1185">Reference proteome</keyword>
<dbReference type="EMBL" id="QZDT01000006">
    <property type="protein sequence ID" value="NBJ92085.1"/>
    <property type="molecule type" value="Genomic_DNA"/>
</dbReference>
<evidence type="ECO:0000313" key="3">
    <source>
        <dbReference type="Proteomes" id="UP001154420"/>
    </source>
</evidence>
<dbReference type="SUPFAM" id="SSF52540">
    <property type="entry name" value="P-loop containing nucleoside triphosphate hydrolases"/>
    <property type="match status" value="1"/>
</dbReference>
<keyword evidence="2" id="KW-0067">ATP-binding</keyword>
<comment type="caution">
    <text evidence="2">The sequence shown here is derived from an EMBL/GenBank/DDBJ whole genome shotgun (WGS) entry which is preliminary data.</text>
</comment>
<evidence type="ECO:0000259" key="1">
    <source>
        <dbReference type="SMART" id="SM00382"/>
    </source>
</evidence>
<dbReference type="InterPro" id="IPR002611">
    <property type="entry name" value="IstB_ATP-bd"/>
</dbReference>
<keyword evidence="2" id="KW-0547">Nucleotide-binding</keyword>
<dbReference type="Proteomes" id="UP001154420">
    <property type="component" value="Unassembled WGS sequence"/>
</dbReference>
<dbReference type="PANTHER" id="PTHR30050">
    <property type="entry name" value="CHROMOSOMAL REPLICATION INITIATOR PROTEIN DNAA"/>
    <property type="match status" value="1"/>
</dbReference>
<dbReference type="GO" id="GO:0006260">
    <property type="term" value="P:DNA replication"/>
    <property type="evidence" value="ECO:0007669"/>
    <property type="project" value="TreeGrafter"/>
</dbReference>
<evidence type="ECO:0000313" key="2">
    <source>
        <dbReference type="EMBL" id="NBJ92085.1"/>
    </source>
</evidence>
<feature type="domain" description="AAA+ ATPase" evidence="1">
    <location>
        <begin position="40"/>
        <end position="172"/>
    </location>
</feature>
<dbReference type="CDD" id="cd00009">
    <property type="entry name" value="AAA"/>
    <property type="match status" value="1"/>
</dbReference>
<proteinExistence type="predicted"/>
<dbReference type="InterPro" id="IPR027417">
    <property type="entry name" value="P-loop_NTPase"/>
</dbReference>
<dbReference type="AlphaFoldDB" id="A0A9X5BE01"/>
<dbReference type="Gene3D" id="3.40.50.300">
    <property type="entry name" value="P-loop containing nucleotide triphosphate hydrolases"/>
    <property type="match status" value="1"/>
</dbReference>
<reference evidence="2" key="1">
    <citation type="submission" date="2018-09" db="EMBL/GenBank/DDBJ databases">
        <title>Murine metabolic-syndrome-specific gut microbial biobank.</title>
        <authorList>
            <person name="Liu C."/>
        </authorList>
    </citation>
    <scope>NUCLEOTIDE SEQUENCE</scope>
    <source>
        <strain evidence="2">D42-62</strain>
    </source>
</reference>
<dbReference type="GO" id="GO:0005524">
    <property type="term" value="F:ATP binding"/>
    <property type="evidence" value="ECO:0007669"/>
    <property type="project" value="UniProtKB-KW"/>
</dbReference>
<sequence length="198" mass="22784">MIKTASFKYPMASIESLDFDARQVKKNTIINLAAMGFVTTATNLIITGPTGAGKTYLSCALGIEACKKTYRVFYIRMPDLMRNFEDRRDDLKELTRYRKILGNYNLLIIDEWLNYKLNERDAKMLYELFEQRSGNNSTIFVGQFPVSEWHDRLGGGTQADSIMDRIVHNAYEIPSSETNLRKIYDSKKLANLKAEIEK</sequence>
<dbReference type="Pfam" id="PF01695">
    <property type="entry name" value="IstB_IS21"/>
    <property type="match status" value="1"/>
</dbReference>
<dbReference type="OrthoDB" id="8150723at2"/>
<dbReference type="InterPro" id="IPR003593">
    <property type="entry name" value="AAA+_ATPase"/>
</dbReference>
<name>A0A9X5BE01_9FIRM</name>
<gene>
    <name evidence="2" type="ORF">D5281_05655</name>
</gene>
<accession>A0A9X5BE01</accession>
<dbReference type="RefSeq" id="WP_160559163.1">
    <property type="nucleotide sequence ID" value="NZ_QZDT01000006.1"/>
</dbReference>
<dbReference type="SMART" id="SM00382">
    <property type="entry name" value="AAA"/>
    <property type="match status" value="1"/>
</dbReference>
<protein>
    <submittedName>
        <fullName evidence="2">ATP-binding protein</fullName>
    </submittedName>
</protein>